<organism evidence="1 2">
    <name type="scientific">Scortum barcoo</name>
    <name type="common">barcoo grunter</name>
    <dbReference type="NCBI Taxonomy" id="214431"/>
    <lineage>
        <taxon>Eukaryota</taxon>
        <taxon>Metazoa</taxon>
        <taxon>Chordata</taxon>
        <taxon>Craniata</taxon>
        <taxon>Vertebrata</taxon>
        <taxon>Euteleostomi</taxon>
        <taxon>Actinopterygii</taxon>
        <taxon>Neopterygii</taxon>
        <taxon>Teleostei</taxon>
        <taxon>Neoteleostei</taxon>
        <taxon>Acanthomorphata</taxon>
        <taxon>Eupercaria</taxon>
        <taxon>Centrarchiformes</taxon>
        <taxon>Terapontoidei</taxon>
        <taxon>Terapontidae</taxon>
        <taxon>Scortum</taxon>
    </lineage>
</organism>
<accession>A0ACB8VRL5</accession>
<comment type="caution">
    <text evidence="1">The sequence shown here is derived from an EMBL/GenBank/DDBJ whole genome shotgun (WGS) entry which is preliminary data.</text>
</comment>
<gene>
    <name evidence="1" type="ORF">L3Q82_016263</name>
</gene>
<dbReference type="EMBL" id="CM041549">
    <property type="protein sequence ID" value="KAI3357883.1"/>
    <property type="molecule type" value="Genomic_DNA"/>
</dbReference>
<sequence length="293" mass="32126">MNIHHVLFFCFASALCGGNTRLVGAKLSIYTGAEGGNGSINCHLTLSGSRKFFCKDECKVEDILVKTDGDRAQSGRFSVEYRNESSGRGIVTVTITNLTKSDEGRYRCGLGGTLVPDSYTDFEVRISDAALFDGKSRFIHSDTEGENITFPCSGMVYRRRKFLCKDECKKEEDILIETDQDRAENGRYSIEYIKGSVFGLYVTITQATRSDAGWYKCGYGNASSPESYHRKPIIVVRAPTTPKPNWTLRPFSTSVPSASTQATTQSLSSSSGSSVPPSALPETIQQSTGVEYI</sequence>
<evidence type="ECO:0000313" key="2">
    <source>
        <dbReference type="Proteomes" id="UP000831701"/>
    </source>
</evidence>
<evidence type="ECO:0000313" key="1">
    <source>
        <dbReference type="EMBL" id="KAI3357883.1"/>
    </source>
</evidence>
<keyword evidence="2" id="KW-1185">Reference proteome</keyword>
<dbReference type="Proteomes" id="UP000831701">
    <property type="component" value="Chromosome 19"/>
</dbReference>
<proteinExistence type="predicted"/>
<name>A0ACB8VRL5_9TELE</name>
<reference evidence="1" key="1">
    <citation type="submission" date="2022-04" db="EMBL/GenBank/DDBJ databases">
        <title>Jade perch genome.</title>
        <authorList>
            <person name="Chao B."/>
        </authorList>
    </citation>
    <scope>NUCLEOTIDE SEQUENCE</scope>
    <source>
        <strain evidence="1">CB-2022</strain>
    </source>
</reference>
<protein>
    <submittedName>
        <fullName evidence="1">Uncharacterized protein</fullName>
    </submittedName>
</protein>